<comment type="caution">
    <text evidence="2">The sequence shown here is derived from an EMBL/GenBank/DDBJ whole genome shotgun (WGS) entry which is preliminary data.</text>
</comment>
<feature type="compositionally biased region" description="Low complexity" evidence="1">
    <location>
        <begin position="704"/>
        <end position="723"/>
    </location>
</feature>
<reference evidence="3" key="1">
    <citation type="journal article" date="2014" name="Genome Announc.">
        <title>Genome sequence and annotation of Acremonium chrysogenum, producer of the beta-lactam antibiotic cephalosporin C.</title>
        <authorList>
            <person name="Terfehr D."/>
            <person name="Dahlmann T.A."/>
            <person name="Specht T."/>
            <person name="Zadra I."/>
            <person name="Kuernsteiner H."/>
            <person name="Kueck U."/>
        </authorList>
    </citation>
    <scope>NUCLEOTIDE SEQUENCE [LARGE SCALE GENOMIC DNA]</scope>
    <source>
        <strain evidence="3">ATCC 11550 / CBS 779.69 / DSM 880 / IAM 14645 / JCM 23072 / IMI 49137</strain>
    </source>
</reference>
<name>A0A086TC71_HAPC1</name>
<keyword evidence="3" id="KW-1185">Reference proteome</keyword>
<organism evidence="2 3">
    <name type="scientific">Hapsidospora chrysogenum (strain ATCC 11550 / CBS 779.69 / DSM 880 / IAM 14645 / JCM 23072 / IMI 49137)</name>
    <name type="common">Acremonium chrysogenum</name>
    <dbReference type="NCBI Taxonomy" id="857340"/>
    <lineage>
        <taxon>Eukaryota</taxon>
        <taxon>Fungi</taxon>
        <taxon>Dikarya</taxon>
        <taxon>Ascomycota</taxon>
        <taxon>Pezizomycotina</taxon>
        <taxon>Sordariomycetes</taxon>
        <taxon>Hypocreomycetidae</taxon>
        <taxon>Hypocreales</taxon>
        <taxon>Bionectriaceae</taxon>
        <taxon>Hapsidospora</taxon>
    </lineage>
</organism>
<accession>A0A086TC71</accession>
<feature type="region of interest" description="Disordered" evidence="1">
    <location>
        <begin position="430"/>
        <end position="455"/>
    </location>
</feature>
<feature type="compositionally biased region" description="Acidic residues" evidence="1">
    <location>
        <begin position="233"/>
        <end position="246"/>
    </location>
</feature>
<dbReference type="EMBL" id="JPKY01000014">
    <property type="protein sequence ID" value="KFH46953.1"/>
    <property type="molecule type" value="Genomic_DNA"/>
</dbReference>
<gene>
    <name evidence="2" type="ORF">ACRE_022860</name>
</gene>
<dbReference type="HOGENOM" id="CLU_019987_0_0_1"/>
<dbReference type="Proteomes" id="UP000029964">
    <property type="component" value="Unassembled WGS sequence"/>
</dbReference>
<feature type="region of interest" description="Disordered" evidence="1">
    <location>
        <begin position="1"/>
        <end position="104"/>
    </location>
</feature>
<evidence type="ECO:0000256" key="1">
    <source>
        <dbReference type="SAM" id="MobiDB-lite"/>
    </source>
</evidence>
<protein>
    <submittedName>
        <fullName evidence="2">Uncharacterized protein</fullName>
    </submittedName>
</protein>
<feature type="compositionally biased region" description="Low complexity" evidence="1">
    <location>
        <begin position="434"/>
        <end position="451"/>
    </location>
</feature>
<feature type="region of interest" description="Disordered" evidence="1">
    <location>
        <begin position="149"/>
        <end position="271"/>
    </location>
</feature>
<feature type="compositionally biased region" description="Polar residues" evidence="1">
    <location>
        <begin position="604"/>
        <end position="613"/>
    </location>
</feature>
<feature type="region of interest" description="Disordered" evidence="1">
    <location>
        <begin position="471"/>
        <end position="509"/>
    </location>
</feature>
<proteinExistence type="predicted"/>
<feature type="region of interest" description="Disordered" evidence="1">
    <location>
        <begin position="539"/>
        <end position="736"/>
    </location>
</feature>
<dbReference type="OrthoDB" id="3941134at2759"/>
<feature type="compositionally biased region" description="Polar residues" evidence="1">
    <location>
        <begin position="571"/>
        <end position="587"/>
    </location>
</feature>
<evidence type="ECO:0000313" key="3">
    <source>
        <dbReference type="Proteomes" id="UP000029964"/>
    </source>
</evidence>
<feature type="compositionally biased region" description="Pro residues" evidence="1">
    <location>
        <begin position="214"/>
        <end position="224"/>
    </location>
</feature>
<dbReference type="AlphaFoldDB" id="A0A086TC71"/>
<feature type="compositionally biased region" description="Low complexity" evidence="1">
    <location>
        <begin position="667"/>
        <end position="677"/>
    </location>
</feature>
<evidence type="ECO:0000313" key="2">
    <source>
        <dbReference type="EMBL" id="KFH46953.1"/>
    </source>
</evidence>
<dbReference type="STRING" id="857340.A0A086TC71"/>
<feature type="compositionally biased region" description="Acidic residues" evidence="1">
    <location>
        <begin position="558"/>
        <end position="567"/>
    </location>
</feature>
<sequence>MEDPWGSPWAADDVSTTPKIDLPTAPPRVVANSADRDPRGGTLWTENNRGFDDNDDDNAWGGWNDATVAGANSPGWGHSPGLRPVPAAASRDPSPGPWDKRRNEEKIFDSAISLGGKDEIGTGLGAELAPAPAIVDAPEDVWQTDILAPVPDQTTPASPVVLETSPTRPDSPDIPPPGPALRIGELPEPVQRQGSKVQELVVMYDGIAKRSVSPPSPELAPPPPRKIRAAADDGSEDESSDSEAESSVDSPQEKLPEAPASEPSQDHIPPAGGALVEETAVEAIVGDELESAPRSRLQPPKIPIDLSKLDALFPTTPAPNTEPEPLPDTIIDDTFASNSERRTWYRISRFGSKRKHDTGNDDNYVRMDWAHSTARVDTLKIVRRWMEQDSIAGRVALGGWHRGAAGASMFGWDTEAPAVEIGELFGRRKKLQTGGAHSRGASGSSKASKSSPTVATFGWSSPAASPTVATFPKAAPEAHQAKPPSVAPTSRPKSSIMPPAVGSVASPVQLKQRPRSLIIPAAEAMAPPSIDQALSASIASPTMAPPPPPPAAQACMNGDEDDDDDWGEMVSSPTVPTSGAFQSSIPQVDTGAAVPSLPEVLSPEKQTIPQQQAPKDASARKLEPVPDPWGIGNVESLARGIQAKASSPTALASADQPVPEDAQSKITTSTSTSILQPLPSPSLPSPNTHISPPEAPKDAPSKVTTSPPTLASQPLSSPSLPSPNTHISPPGLCLDDKDEETAMQILNDLSDLSYMLR</sequence>